<dbReference type="Pfam" id="PF14017">
    <property type="entry name" value="DUF4233"/>
    <property type="match status" value="1"/>
</dbReference>
<dbReference type="InterPro" id="IPR025327">
    <property type="entry name" value="DUF4233"/>
</dbReference>
<keyword evidence="1" id="KW-1133">Transmembrane helix</keyword>
<keyword evidence="1" id="KW-0812">Transmembrane</keyword>
<comment type="caution">
    <text evidence="2">The sequence shown here is derived from an EMBL/GenBank/DDBJ whole genome shotgun (WGS) entry which is preliminary data.</text>
</comment>
<dbReference type="AlphaFoldDB" id="A0A3A1U7N9"/>
<keyword evidence="3" id="KW-1185">Reference proteome</keyword>
<dbReference type="Proteomes" id="UP000265742">
    <property type="component" value="Unassembled WGS sequence"/>
</dbReference>
<gene>
    <name evidence="2" type="ORF">D1781_12180</name>
</gene>
<proteinExistence type="predicted"/>
<protein>
    <submittedName>
        <fullName evidence="2">DUF4233 domain-containing protein</fullName>
    </submittedName>
</protein>
<dbReference type="OrthoDB" id="3267755at2"/>
<evidence type="ECO:0000313" key="2">
    <source>
        <dbReference type="EMBL" id="RIX28924.1"/>
    </source>
</evidence>
<name>A0A3A1U7N9_9MICO</name>
<evidence type="ECO:0000313" key="3">
    <source>
        <dbReference type="Proteomes" id="UP000265742"/>
    </source>
</evidence>
<dbReference type="EMBL" id="QXTG01000002">
    <property type="protein sequence ID" value="RIX28924.1"/>
    <property type="molecule type" value="Genomic_DNA"/>
</dbReference>
<feature type="transmembrane region" description="Helical" evidence="1">
    <location>
        <begin position="53"/>
        <end position="83"/>
    </location>
</feature>
<accession>A0A3A1U7N9</accession>
<organism evidence="2 3">
    <name type="scientific">Amnibacterium setariae</name>
    <dbReference type="NCBI Taxonomy" id="2306585"/>
    <lineage>
        <taxon>Bacteria</taxon>
        <taxon>Bacillati</taxon>
        <taxon>Actinomycetota</taxon>
        <taxon>Actinomycetes</taxon>
        <taxon>Micrococcales</taxon>
        <taxon>Microbacteriaceae</taxon>
        <taxon>Amnibacterium</taxon>
    </lineage>
</organism>
<feature type="transmembrane region" description="Helical" evidence="1">
    <location>
        <begin position="26"/>
        <end position="46"/>
    </location>
</feature>
<evidence type="ECO:0000256" key="1">
    <source>
        <dbReference type="SAM" id="Phobius"/>
    </source>
</evidence>
<keyword evidence="1" id="KW-0472">Membrane</keyword>
<sequence>MLLATELVVVLLAALALLGLRDLPAPVALGGGGALIVLIAIAAALARRRAGIVLGWIVQVVLIATFAVSIPVGLVGLVFAAIWTYSMIVGARIDRRTA</sequence>
<reference evidence="3" key="1">
    <citation type="submission" date="2018-09" db="EMBL/GenBank/DDBJ databases">
        <authorList>
            <person name="Kim I."/>
        </authorList>
    </citation>
    <scope>NUCLEOTIDE SEQUENCE [LARGE SCALE GENOMIC DNA]</scope>
    <source>
        <strain evidence="3">DD4a</strain>
    </source>
</reference>